<evidence type="ECO:0000256" key="10">
    <source>
        <dbReference type="HAMAP-Rule" id="MF_00920"/>
    </source>
</evidence>
<dbReference type="Proteomes" id="UP000759103">
    <property type="component" value="Unassembled WGS sequence"/>
</dbReference>
<dbReference type="SUPFAM" id="SSF47364">
    <property type="entry name" value="Domain of the SRP/SRP receptor G-proteins"/>
    <property type="match status" value="1"/>
</dbReference>
<evidence type="ECO:0000256" key="3">
    <source>
        <dbReference type="ARBA" id="ARBA00022490"/>
    </source>
</evidence>
<dbReference type="SUPFAM" id="SSF52540">
    <property type="entry name" value="P-loop containing nucleoside triphosphate hydrolases"/>
    <property type="match status" value="1"/>
</dbReference>
<dbReference type="EC" id="3.6.5.4" evidence="10"/>
<keyword evidence="8 10" id="KW-0675">Receptor</keyword>
<comment type="subcellular location">
    <subcellularLocation>
        <location evidence="1">Cell inner membrane</location>
        <topology evidence="1">Peripheral membrane protein</topology>
        <orientation evidence="1">Cytoplasmic side</orientation>
    </subcellularLocation>
    <subcellularLocation>
        <location evidence="10">Cell membrane</location>
        <topology evidence="10">Peripheral membrane protein</topology>
        <orientation evidence="10">Cytoplasmic side</orientation>
    </subcellularLocation>
    <subcellularLocation>
        <location evidence="10">Cytoplasm</location>
    </subcellularLocation>
</comment>
<gene>
    <name evidence="10 13" type="primary">ftsY</name>
    <name evidence="13" type="ORF">KZ820_01170</name>
</gene>
<comment type="subunit">
    <text evidence="10">Part of the signal recognition particle protein translocation system, which is composed of SRP and FtsY. SRP is a ribonucleoprotein composed of Ffh and a 4.5S RNA molecule.</text>
</comment>
<evidence type="ECO:0000256" key="8">
    <source>
        <dbReference type="ARBA" id="ARBA00023170"/>
    </source>
</evidence>
<organism evidence="13 14">
    <name type="scientific">Sphingomonas citri</name>
    <dbReference type="NCBI Taxonomy" id="2862499"/>
    <lineage>
        <taxon>Bacteria</taxon>
        <taxon>Pseudomonadati</taxon>
        <taxon>Pseudomonadota</taxon>
        <taxon>Alphaproteobacteria</taxon>
        <taxon>Sphingomonadales</taxon>
        <taxon>Sphingomonadaceae</taxon>
        <taxon>Sphingomonas</taxon>
    </lineage>
</organism>
<dbReference type="SMART" id="SM00962">
    <property type="entry name" value="SRP54"/>
    <property type="match status" value="1"/>
</dbReference>
<protein>
    <recommendedName>
        <fullName evidence="10">Signal recognition particle receptor FtsY</fullName>
        <shortName evidence="10">SRP receptor</shortName>
        <ecNumber evidence="10">3.6.5.4</ecNumber>
    </recommendedName>
</protein>
<dbReference type="Pfam" id="PF00448">
    <property type="entry name" value="SRP54"/>
    <property type="match status" value="1"/>
</dbReference>
<dbReference type="SMART" id="SM00382">
    <property type="entry name" value="AAA"/>
    <property type="match status" value="1"/>
</dbReference>
<dbReference type="CDD" id="cd17874">
    <property type="entry name" value="FtsY"/>
    <property type="match status" value="1"/>
</dbReference>
<evidence type="ECO:0000256" key="1">
    <source>
        <dbReference type="ARBA" id="ARBA00004515"/>
    </source>
</evidence>
<dbReference type="Gene3D" id="3.40.50.300">
    <property type="entry name" value="P-loop containing nucleotide triphosphate hydrolases"/>
    <property type="match status" value="1"/>
</dbReference>
<feature type="domain" description="SRP54-type proteins GTP-binding" evidence="12">
    <location>
        <begin position="102"/>
        <end position="303"/>
    </location>
</feature>
<dbReference type="EMBL" id="JAHXZN010000001">
    <property type="protein sequence ID" value="MBW6529333.1"/>
    <property type="molecule type" value="Genomic_DNA"/>
</dbReference>
<feature type="binding site" evidence="10">
    <location>
        <begin position="109"/>
        <end position="116"/>
    </location>
    <ligand>
        <name>GTP</name>
        <dbReference type="ChEBI" id="CHEBI:37565"/>
    </ligand>
</feature>
<accession>A0ABS7BIA7</accession>
<keyword evidence="3 10" id="KW-0963">Cytoplasm</keyword>
<comment type="similarity">
    <text evidence="10">Belongs to the GTP-binding SRP family. FtsY subfamily.</text>
</comment>
<evidence type="ECO:0000313" key="14">
    <source>
        <dbReference type="Proteomes" id="UP000759103"/>
    </source>
</evidence>
<dbReference type="InterPro" id="IPR004390">
    <property type="entry name" value="SR_rcpt_FtsY"/>
</dbReference>
<evidence type="ECO:0000256" key="5">
    <source>
        <dbReference type="ARBA" id="ARBA00022801"/>
    </source>
</evidence>
<dbReference type="PANTHER" id="PTHR43134">
    <property type="entry name" value="SIGNAL RECOGNITION PARTICLE RECEPTOR SUBUNIT ALPHA"/>
    <property type="match status" value="1"/>
</dbReference>
<feature type="binding site" evidence="10">
    <location>
        <begin position="255"/>
        <end position="258"/>
    </location>
    <ligand>
        <name>GTP</name>
        <dbReference type="ChEBI" id="CHEBI:37565"/>
    </ligand>
</feature>
<feature type="binding site" evidence="10">
    <location>
        <begin position="191"/>
        <end position="195"/>
    </location>
    <ligand>
        <name>GTP</name>
        <dbReference type="ChEBI" id="CHEBI:37565"/>
    </ligand>
</feature>
<keyword evidence="14" id="KW-1185">Reference proteome</keyword>
<sequence length="310" mass="33113">MSTSWHDKLLGGFRRTSDRLVGNLAGLGGARLEEHTLDEVEEALIGSDLGPETAGRVRARLAEGTFERNMEELGIRLVVAEEVEKVLAQVAKPLGIDAFPRPQVVLVIGVNGSGKTTTIAKLAHLFLEQDYQVMLAAGDTFRAAAIGQLRTWAERIGVPIVTGPEGGDAAGIVWDAVKKATEIGTDVLIVDTAGRLQNKRELMDELAKIRRVLGRLNPAAPHDVLLVLDATTGQNALNQIEVFKEVAGVTGLVMTKLDGTARGGVLVAAAERYGLPIHAIGVGEQMDDLRPFDAREVSRIIAGVDTGPRK</sequence>
<feature type="domain" description="AAA+ ATPase" evidence="11">
    <location>
        <begin position="101"/>
        <end position="308"/>
    </location>
</feature>
<dbReference type="RefSeq" id="WP_132907957.1">
    <property type="nucleotide sequence ID" value="NZ_JAHXZN010000001.1"/>
</dbReference>
<dbReference type="Gene3D" id="1.20.120.140">
    <property type="entry name" value="Signal recognition particle SRP54, nucleotide-binding domain"/>
    <property type="match status" value="1"/>
</dbReference>
<keyword evidence="7 10" id="KW-0472">Membrane</keyword>
<dbReference type="InterPro" id="IPR036225">
    <property type="entry name" value="SRP/SRP_N"/>
</dbReference>
<name>A0ABS7BIA7_9SPHN</name>
<dbReference type="Pfam" id="PF02881">
    <property type="entry name" value="SRP54_N"/>
    <property type="match status" value="1"/>
</dbReference>
<comment type="catalytic activity">
    <reaction evidence="9 10">
        <text>GTP + H2O = GDP + phosphate + H(+)</text>
        <dbReference type="Rhea" id="RHEA:19669"/>
        <dbReference type="ChEBI" id="CHEBI:15377"/>
        <dbReference type="ChEBI" id="CHEBI:15378"/>
        <dbReference type="ChEBI" id="CHEBI:37565"/>
        <dbReference type="ChEBI" id="CHEBI:43474"/>
        <dbReference type="ChEBI" id="CHEBI:58189"/>
        <dbReference type="EC" id="3.6.5.4"/>
    </reaction>
</comment>
<evidence type="ECO:0000256" key="9">
    <source>
        <dbReference type="ARBA" id="ARBA00048027"/>
    </source>
</evidence>
<evidence type="ECO:0000256" key="6">
    <source>
        <dbReference type="ARBA" id="ARBA00023134"/>
    </source>
</evidence>
<evidence type="ECO:0000256" key="4">
    <source>
        <dbReference type="ARBA" id="ARBA00022741"/>
    </source>
</evidence>
<evidence type="ECO:0000313" key="13">
    <source>
        <dbReference type="EMBL" id="MBW6529333.1"/>
    </source>
</evidence>
<keyword evidence="2 10" id="KW-1003">Cell membrane</keyword>
<keyword evidence="4 10" id="KW-0547">Nucleotide-binding</keyword>
<dbReference type="PANTHER" id="PTHR43134:SF1">
    <property type="entry name" value="SIGNAL RECOGNITION PARTICLE RECEPTOR SUBUNIT ALPHA"/>
    <property type="match status" value="1"/>
</dbReference>
<proteinExistence type="inferred from homology"/>
<comment type="caution">
    <text evidence="13">The sequence shown here is derived from an EMBL/GenBank/DDBJ whole genome shotgun (WGS) entry which is preliminary data.</text>
</comment>
<dbReference type="InterPro" id="IPR027417">
    <property type="entry name" value="P-loop_NTPase"/>
</dbReference>
<evidence type="ECO:0000256" key="2">
    <source>
        <dbReference type="ARBA" id="ARBA00022475"/>
    </source>
</evidence>
<dbReference type="HAMAP" id="MF_00920">
    <property type="entry name" value="FtsY"/>
    <property type="match status" value="1"/>
</dbReference>
<evidence type="ECO:0000256" key="7">
    <source>
        <dbReference type="ARBA" id="ARBA00023136"/>
    </source>
</evidence>
<keyword evidence="5 10" id="KW-0378">Hydrolase</keyword>
<dbReference type="NCBIfam" id="TIGR00064">
    <property type="entry name" value="ftsY"/>
    <property type="match status" value="1"/>
</dbReference>
<dbReference type="InterPro" id="IPR013822">
    <property type="entry name" value="Signal_recog_particl_SRP54_hlx"/>
</dbReference>
<comment type="function">
    <text evidence="10">Involved in targeting and insertion of nascent membrane proteins into the cytoplasmic membrane. Acts as a receptor for the complex formed by the signal recognition particle (SRP) and the ribosome-nascent chain (RNC). Interaction with SRP-RNC leads to the transfer of the RNC complex to the Sec translocase for insertion into the membrane, the hydrolysis of GTP by both Ffh and FtsY, and the dissociation of the SRP-FtsY complex into the individual components.</text>
</comment>
<evidence type="ECO:0000259" key="11">
    <source>
        <dbReference type="SMART" id="SM00382"/>
    </source>
</evidence>
<dbReference type="InterPro" id="IPR003593">
    <property type="entry name" value="AAA+_ATPase"/>
</dbReference>
<reference evidence="13 14" key="1">
    <citation type="submission" date="2021-07" db="EMBL/GenBank/DDBJ databases">
        <title>Sphingomonas sp.</title>
        <authorList>
            <person name="Feng G."/>
            <person name="Li J."/>
            <person name="Pan M."/>
        </authorList>
    </citation>
    <scope>NUCLEOTIDE SEQUENCE [LARGE SCALE GENOMIC DNA]</scope>
    <source>
        <strain evidence="13 14">RRHST34</strain>
    </source>
</reference>
<dbReference type="InterPro" id="IPR000897">
    <property type="entry name" value="SRP54_GTPase_dom"/>
</dbReference>
<dbReference type="InterPro" id="IPR042101">
    <property type="entry name" value="SRP54_N_sf"/>
</dbReference>
<evidence type="ECO:0000259" key="12">
    <source>
        <dbReference type="SMART" id="SM00962"/>
    </source>
</evidence>
<keyword evidence="6 10" id="KW-0342">GTP-binding</keyword>